<dbReference type="PROSITE" id="PS51186">
    <property type="entry name" value="GNAT"/>
    <property type="match status" value="1"/>
</dbReference>
<dbReference type="SUPFAM" id="SSF55729">
    <property type="entry name" value="Acyl-CoA N-acyltransferases (Nat)"/>
    <property type="match status" value="1"/>
</dbReference>
<dbReference type="PANTHER" id="PTHR43451">
    <property type="entry name" value="ACETYLTRANSFERASE (GNAT) FAMILY PROTEIN"/>
    <property type="match status" value="1"/>
</dbReference>
<keyword evidence="3" id="KW-1185">Reference proteome</keyword>
<accession>A0A0S7BIM9</accession>
<sequence>MESPEFQIRFMETGEEAQVCKLVERVFMQDDAQDFPQQGISEFLAYANPVRMAERVTQDLSFVLVAAVEDDLVGMIEIRNYNHIALLFVSDDHQRQGMASHLIEKAITICREKNTALRRITVNASPSALPIYAHWGFHPIGDQIEVDGIPFTQMALDFS</sequence>
<dbReference type="CDD" id="cd04301">
    <property type="entry name" value="NAT_SF"/>
    <property type="match status" value="1"/>
</dbReference>
<dbReference type="EMBL" id="DF967972">
    <property type="protein sequence ID" value="GAP13755.1"/>
    <property type="molecule type" value="Genomic_DNA"/>
</dbReference>
<evidence type="ECO:0000259" key="1">
    <source>
        <dbReference type="PROSITE" id="PS51186"/>
    </source>
</evidence>
<name>A0A0S7BIM9_9CHLR</name>
<feature type="domain" description="N-acetyltransferase" evidence="1">
    <location>
        <begin position="22"/>
        <end position="159"/>
    </location>
</feature>
<dbReference type="InterPro" id="IPR000182">
    <property type="entry name" value="GNAT_dom"/>
</dbReference>
<reference evidence="2" key="1">
    <citation type="submission" date="2015-07" db="EMBL/GenBank/DDBJ databases">
        <title>Draft Genome Sequences of Anaerolinea thermolimosa IMO-1, Bellilinea caldifistulae GOMI-1, Leptolinea tardivitalis YMTK-2, Levilinea saccharolytica KIBI-1,Longilinea arvoryzae KOME-1, Previously Described as Members of the Anaerolineaceae (Chloroflexi).</title>
        <authorList>
            <person name="Sekiguchi Y."/>
            <person name="Ohashi A."/>
            <person name="Matsuura N."/>
            <person name="Tourlousse M.D."/>
        </authorList>
    </citation>
    <scope>NUCLEOTIDE SEQUENCE [LARGE SCALE GENOMIC DNA]</scope>
    <source>
        <strain evidence="2">KOME-1</strain>
    </source>
</reference>
<evidence type="ECO:0000313" key="2">
    <source>
        <dbReference type="EMBL" id="GAP13755.1"/>
    </source>
</evidence>
<dbReference type="Proteomes" id="UP000055060">
    <property type="component" value="Unassembled WGS sequence"/>
</dbReference>
<dbReference type="InterPro" id="IPR052564">
    <property type="entry name" value="N-acetyltrans/Recomb-assoc"/>
</dbReference>
<proteinExistence type="predicted"/>
<dbReference type="Pfam" id="PF13673">
    <property type="entry name" value="Acetyltransf_10"/>
    <property type="match status" value="1"/>
</dbReference>
<dbReference type="PANTHER" id="PTHR43451:SF1">
    <property type="entry name" value="ACETYLTRANSFERASE"/>
    <property type="match status" value="1"/>
</dbReference>
<dbReference type="OrthoDB" id="9796381at2"/>
<dbReference type="RefSeq" id="WP_075073074.1">
    <property type="nucleotide sequence ID" value="NZ_DF967972.1"/>
</dbReference>
<keyword evidence="2" id="KW-0012">Acyltransferase</keyword>
<gene>
    <name evidence="2" type="ORF">LARV_01510</name>
</gene>
<dbReference type="AlphaFoldDB" id="A0A0S7BIM9"/>
<organism evidence="2">
    <name type="scientific">Longilinea arvoryzae</name>
    <dbReference type="NCBI Taxonomy" id="360412"/>
    <lineage>
        <taxon>Bacteria</taxon>
        <taxon>Bacillati</taxon>
        <taxon>Chloroflexota</taxon>
        <taxon>Anaerolineae</taxon>
        <taxon>Anaerolineales</taxon>
        <taxon>Anaerolineaceae</taxon>
        <taxon>Longilinea</taxon>
    </lineage>
</organism>
<dbReference type="Gene3D" id="3.40.630.30">
    <property type="match status" value="1"/>
</dbReference>
<dbReference type="STRING" id="360412.LARV_01510"/>
<evidence type="ECO:0000313" key="3">
    <source>
        <dbReference type="Proteomes" id="UP000055060"/>
    </source>
</evidence>
<protein>
    <submittedName>
        <fullName evidence="2">Predicted acyltransferase</fullName>
    </submittedName>
</protein>
<dbReference type="GO" id="GO:0016747">
    <property type="term" value="F:acyltransferase activity, transferring groups other than amino-acyl groups"/>
    <property type="evidence" value="ECO:0007669"/>
    <property type="project" value="InterPro"/>
</dbReference>
<dbReference type="InterPro" id="IPR016181">
    <property type="entry name" value="Acyl_CoA_acyltransferase"/>
</dbReference>
<keyword evidence="2" id="KW-0808">Transferase</keyword>